<name>I2BEM3_SHIBC</name>
<dbReference type="Proteomes" id="UP000001955">
    <property type="component" value="Chromosome"/>
</dbReference>
<reference evidence="1 2" key="1">
    <citation type="journal article" date="2012" name="J. Bacteriol.">
        <title>Complete genome sequence of the B12-producing Shimwellia blattae strain DSM 4481, isolated from a cockroach.</title>
        <authorList>
            <person name="Brzuszkiewicz E."/>
            <person name="Waschkowitz T."/>
            <person name="Wiezer A."/>
            <person name="Daniel R."/>
        </authorList>
    </citation>
    <scope>NUCLEOTIDE SEQUENCE [LARGE SCALE GENOMIC DNA]</scope>
    <source>
        <strain evidence="2">ATCC 29907 / DSM 4481 / JCM 1650 / NBRC 105725 / CDC 9005-74</strain>
    </source>
</reference>
<organism evidence="1 2">
    <name type="scientific">Shimwellia blattae (strain ATCC 29907 / DSM 4481 / JCM 1650 / NBRC 105725 / CDC 9005-74)</name>
    <name type="common">Escherichia blattae</name>
    <dbReference type="NCBI Taxonomy" id="630626"/>
    <lineage>
        <taxon>Bacteria</taxon>
        <taxon>Pseudomonadati</taxon>
        <taxon>Pseudomonadota</taxon>
        <taxon>Gammaproteobacteria</taxon>
        <taxon>Enterobacterales</taxon>
        <taxon>Enterobacteriaceae</taxon>
        <taxon>Shimwellia</taxon>
    </lineage>
</organism>
<dbReference type="EMBL" id="CP001560">
    <property type="protein sequence ID" value="AFJ48977.1"/>
    <property type="molecule type" value="Genomic_DNA"/>
</dbReference>
<dbReference type="AlphaFoldDB" id="I2BEM3"/>
<accession>I2BEM3</accession>
<sequence>MLLSANNPGNAAFLTLLVEKLAISKKNEIRGCQLSETPYNALPLTRHNGFTARQSGRVDKVYE</sequence>
<evidence type="ECO:0000313" key="1">
    <source>
        <dbReference type="EMBL" id="AFJ48977.1"/>
    </source>
</evidence>
<proteinExistence type="predicted"/>
<protein>
    <submittedName>
        <fullName evidence="1">Uncharacterized protein</fullName>
    </submittedName>
</protein>
<keyword evidence="2" id="KW-1185">Reference proteome</keyword>
<evidence type="ECO:0000313" key="2">
    <source>
        <dbReference type="Proteomes" id="UP000001955"/>
    </source>
</evidence>
<gene>
    <name evidence="1" type="ordered locus">EBL_c39530</name>
</gene>
<dbReference type="KEGG" id="ebt:EBL_c39530"/>
<dbReference type="HOGENOM" id="CLU_2883454_0_0_6"/>